<keyword evidence="1" id="KW-0712">Selenocysteine</keyword>
<name>D0BN92_9LACT</name>
<dbReference type="InterPro" id="IPR048083">
    <property type="entry name" value="GrdB-like"/>
</dbReference>
<dbReference type="AlphaFoldDB" id="D0BN92"/>
<evidence type="ECO:0000313" key="4">
    <source>
        <dbReference type="Proteomes" id="UP000002939"/>
    </source>
</evidence>
<sequence>MRVILFLNQIQAGYGGKERADTPLGLEKGGIGSYLMYKDYFLKENLQVLATVYCGPDYFANHKEEVLHKIHNLILKTKAEVLFAGPCFNDESYTEMAANVASFIEHQTDCKTYVACSKENEEIIQQFKEQTTMIEMPKKGAVGLNEALKDIALIIAHDQQDSNRIYR</sequence>
<dbReference type="NCBIfam" id="NF041545">
    <property type="entry name" value="GrdB_like_no_Se"/>
    <property type="match status" value="1"/>
</dbReference>
<keyword evidence="2" id="KW-0560">Oxidoreductase</keyword>
<evidence type="ECO:0000256" key="2">
    <source>
        <dbReference type="ARBA" id="ARBA00023002"/>
    </source>
</evidence>
<proteinExistence type="predicted"/>
<dbReference type="Pfam" id="PF07355">
    <property type="entry name" value="GRDB"/>
    <property type="match status" value="1"/>
</dbReference>
<gene>
    <name evidence="3" type="ORF">HMPREF0446_01427</name>
</gene>
<dbReference type="InterPro" id="IPR010187">
    <property type="entry name" value="Various_sel_PB"/>
</dbReference>
<dbReference type="GO" id="GO:0050485">
    <property type="term" value="F:oxidoreductase activity, acting on X-H and Y-H to form an X-Y bond, with a disulfide as acceptor"/>
    <property type="evidence" value="ECO:0007669"/>
    <property type="project" value="InterPro"/>
</dbReference>
<protein>
    <submittedName>
        <fullName evidence="3">Glycine/betaine/sarcosine/D-proline reductase family selenoprotein B</fullName>
    </submittedName>
</protein>
<comment type="caution">
    <text evidence="3">The sequence shown here is derived from an EMBL/GenBank/DDBJ whole genome shotgun (WGS) entry which is preliminary data.</text>
</comment>
<keyword evidence="4" id="KW-1185">Reference proteome</keyword>
<reference evidence="3" key="1">
    <citation type="submission" date="2009-09" db="EMBL/GenBank/DDBJ databases">
        <authorList>
            <consortium name="The Broad Institute Genome Sequencing Platform"/>
            <person name="Ward D."/>
            <person name="Feldgarden M."/>
            <person name="Earl A."/>
            <person name="Young S.K."/>
            <person name="Zeng Q."/>
            <person name="Koehrsen M."/>
            <person name="Alvarado L."/>
            <person name="Berlin A."/>
            <person name="Bochicchio J."/>
            <person name="Borenstein D."/>
            <person name="Chapman S.B."/>
            <person name="Chen Z."/>
            <person name="Engels R."/>
            <person name="Freedman E."/>
            <person name="Gellesch M."/>
            <person name="Goldberg J."/>
            <person name="Griggs A."/>
            <person name="Gujja S."/>
            <person name="Heilman E."/>
            <person name="Heiman D."/>
            <person name="Hepburn T."/>
            <person name="Howarth C."/>
            <person name="Jen D."/>
            <person name="Larson L."/>
            <person name="Lewis B."/>
            <person name="Mehta T."/>
            <person name="Park D."/>
            <person name="Pearson M."/>
            <person name="Roberts A."/>
            <person name="Saif S."/>
            <person name="Shea T."/>
            <person name="Shenoy N."/>
            <person name="Sisk P."/>
            <person name="Stolte C."/>
            <person name="Sykes S."/>
            <person name="Thomson T."/>
            <person name="Walk T."/>
            <person name="White J."/>
            <person name="Yandava C."/>
            <person name="Sibley C.D."/>
            <person name="Field T.R."/>
            <person name="Grinwis M."/>
            <person name="Eshaghurshan C.S."/>
            <person name="Surette M.G."/>
            <person name="Haas B."/>
            <person name="Nusbaum C."/>
            <person name="Birren B."/>
        </authorList>
    </citation>
    <scope>NUCLEOTIDE SEQUENCE [LARGE SCALE GENOMIC DNA]</scope>
    <source>
        <strain evidence="3">ATCC 700633</strain>
    </source>
</reference>
<dbReference type="STRING" id="626369.HMPREF0446_01427"/>
<evidence type="ECO:0000256" key="1">
    <source>
        <dbReference type="ARBA" id="ARBA00022933"/>
    </source>
</evidence>
<organism evidence="3 4">
    <name type="scientific">Granulicatella elegans ATCC 700633</name>
    <dbReference type="NCBI Taxonomy" id="626369"/>
    <lineage>
        <taxon>Bacteria</taxon>
        <taxon>Bacillati</taxon>
        <taxon>Bacillota</taxon>
        <taxon>Bacilli</taxon>
        <taxon>Lactobacillales</taxon>
        <taxon>Carnobacteriaceae</taxon>
        <taxon>Granulicatella</taxon>
    </lineage>
</organism>
<dbReference type="OrthoDB" id="9764267at2"/>
<dbReference type="EMBL" id="ACRF02000003">
    <property type="protein sequence ID" value="EEW92582.2"/>
    <property type="molecule type" value="Genomic_DNA"/>
</dbReference>
<accession>D0BN92</accession>
<evidence type="ECO:0000313" key="3">
    <source>
        <dbReference type="EMBL" id="EEW92582.2"/>
    </source>
</evidence>
<dbReference type="eggNOG" id="COG1978">
    <property type="taxonomic scope" value="Bacteria"/>
</dbReference>
<dbReference type="HOGENOM" id="CLU_131390_0_0_9"/>
<dbReference type="Proteomes" id="UP000002939">
    <property type="component" value="Unassembled WGS sequence"/>
</dbReference>
<dbReference type="RefSeq" id="WP_020991233.1">
    <property type="nucleotide sequence ID" value="NZ_KI391971.1"/>
</dbReference>
<reference evidence="3" key="2">
    <citation type="submission" date="2011-10" db="EMBL/GenBank/DDBJ databases">
        <title>The Genome Sequence of Granulicatella elegans ATCC 700633.</title>
        <authorList>
            <consortium name="The Broad Institute Genome Sequencing Platform"/>
            <consortium name="The Broad Institute Genome Sequencing Center for Infectious Disease"/>
            <person name="Earl A."/>
            <person name="Ward D."/>
            <person name="Feldgarden M."/>
            <person name="Gevers D."/>
            <person name="Sibley C.D."/>
            <person name="Field T.R."/>
            <person name="Grinwis M."/>
            <person name="Eshaghurshan C.S."/>
            <person name="Surette M.G."/>
            <person name="Young S.K."/>
            <person name="Zeng Q."/>
            <person name="Gargeya S."/>
            <person name="Fitzgerald M."/>
            <person name="Haas B."/>
            <person name="Abouelleil A."/>
            <person name="Alvarado L."/>
            <person name="Arachchi H.M."/>
            <person name="Berlin A."/>
            <person name="Brown A."/>
            <person name="Chapman S.B."/>
            <person name="Chen Z."/>
            <person name="Dunbar C."/>
            <person name="Freedman E."/>
            <person name="Gearin G."/>
            <person name="Goldberg J."/>
            <person name="Griggs A."/>
            <person name="Gujja S."/>
            <person name="Heiman D."/>
            <person name="Howarth C."/>
            <person name="Larson L."/>
            <person name="Lui A."/>
            <person name="MacDonald P.J.P."/>
            <person name="Montmayeur A."/>
            <person name="Murphy C."/>
            <person name="Neiman D."/>
            <person name="Pearson M."/>
            <person name="Priest M."/>
            <person name="Roberts A."/>
            <person name="Saif S."/>
            <person name="Shea T."/>
            <person name="Shenoy N."/>
            <person name="Sisk P."/>
            <person name="Stolte C."/>
            <person name="Sykes S."/>
            <person name="Wortman J."/>
            <person name="Nusbaum C."/>
            <person name="Birren B."/>
        </authorList>
    </citation>
    <scope>NUCLEOTIDE SEQUENCE [LARGE SCALE GENOMIC DNA]</scope>
    <source>
        <strain evidence="3">ATCC 700633</strain>
    </source>
</reference>